<reference evidence="1 2" key="1">
    <citation type="journal article" date="2002" name="Proc. Natl. Acad. Sci. U.S.A.">
        <title>The complete genome sequence of Chlorobium tepidum TLS, a photosynthetic, anaerobic, green-sulfur bacterium.</title>
        <authorList>
            <person name="Eisen J.A."/>
            <person name="Nelson K.E."/>
            <person name="Paulsen I.T."/>
            <person name="Heidelberg J.F."/>
            <person name="Wu M."/>
            <person name="Dodson R.J."/>
            <person name="Deboy R."/>
            <person name="Gwinn M.L."/>
            <person name="Nelson W.C."/>
            <person name="Haft D.H."/>
            <person name="Hickey E.K."/>
            <person name="Peterson J.D."/>
            <person name="Durkin A.S."/>
            <person name="Kolonay J.L."/>
            <person name="Yang F."/>
            <person name="Holt I."/>
            <person name="Umayam L.A."/>
            <person name="Mason T."/>
            <person name="Brenner M."/>
            <person name="Shea T.P."/>
            <person name="Parksey D."/>
            <person name="Nierman W.C."/>
            <person name="Feldblyum T.V."/>
            <person name="Hansen C.L."/>
            <person name="Craven M.B."/>
            <person name="Radune D."/>
            <person name="Vamathevan J."/>
            <person name="Khouri H."/>
            <person name="White O."/>
            <person name="Gruber T.M."/>
            <person name="Ketchum K.A."/>
            <person name="Venter J.C."/>
            <person name="Tettelin H."/>
            <person name="Bryant D.A."/>
            <person name="Fraser C.M."/>
        </authorList>
    </citation>
    <scope>NUCLEOTIDE SEQUENCE [LARGE SCALE GENOMIC DNA]</scope>
    <source>
        <strain evidence="2">ATCC 49652 / DSM 12025 / NBRC 103806 / TLS</strain>
    </source>
</reference>
<dbReference type="EMBL" id="AE006470">
    <property type="protein sequence ID" value="AAM73010.1"/>
    <property type="molecule type" value="Genomic_DNA"/>
</dbReference>
<dbReference type="Proteomes" id="UP000001007">
    <property type="component" value="Chromosome"/>
</dbReference>
<sequence length="31" mass="3827">MSQRVEKGFELFRKLFFYKAFQHSYPNKGDQ</sequence>
<dbReference type="HOGENOM" id="CLU_3395790_0_0_10"/>
<keyword evidence="2" id="KW-1185">Reference proteome</keyword>
<evidence type="ECO:0000313" key="1">
    <source>
        <dbReference type="EMBL" id="AAM73010.1"/>
    </source>
</evidence>
<proteinExistence type="predicted"/>
<protein>
    <submittedName>
        <fullName evidence="1">Uncharacterized protein</fullName>
    </submittedName>
</protein>
<name>Q8KBJ8_CHLTE</name>
<dbReference type="EnsemblBacteria" id="AAM73010">
    <property type="protein sequence ID" value="AAM73010"/>
    <property type="gene ID" value="CT1789"/>
</dbReference>
<organism evidence="1 2">
    <name type="scientific">Chlorobaculum tepidum (strain ATCC 49652 / DSM 12025 / NBRC 103806 / TLS)</name>
    <name type="common">Chlorobium tepidum</name>
    <dbReference type="NCBI Taxonomy" id="194439"/>
    <lineage>
        <taxon>Bacteria</taxon>
        <taxon>Pseudomonadati</taxon>
        <taxon>Chlorobiota</taxon>
        <taxon>Chlorobiia</taxon>
        <taxon>Chlorobiales</taxon>
        <taxon>Chlorobiaceae</taxon>
        <taxon>Chlorobaculum</taxon>
    </lineage>
</organism>
<dbReference type="AlphaFoldDB" id="Q8KBJ8"/>
<dbReference type="KEGG" id="cte:CT1789"/>
<evidence type="ECO:0000313" key="2">
    <source>
        <dbReference type="Proteomes" id="UP000001007"/>
    </source>
</evidence>
<accession>Q8KBJ8</accession>
<gene>
    <name evidence="1" type="ordered locus">CT1789</name>
</gene>